<sequence length="235" mass="24976">MTESRISPRIEVEAYADAEEAAQAAAVAIADWLAAGLSENERASFVATGGRSPGPVYDLLATLPLPWEQVAVTLSDERWVPPSSPDSNEKLVRDRLLTGEAAGARLVPLWSDAATPADAADAAEATVADLLPFDVVLLGMGDDGHFASLFPGNPSLDYGLDPDSGALVIPAPRGEPAPPQDRISLTLHALTKTYLIVILISGETKRRIVEERDDLPIHALFRAAGDTPVRVIWSP</sequence>
<dbReference type="GO" id="GO:0006098">
    <property type="term" value="P:pentose-phosphate shunt"/>
    <property type="evidence" value="ECO:0007669"/>
    <property type="project" value="UniProtKB-UniPathway"/>
</dbReference>
<dbReference type="NCBIfam" id="TIGR01198">
    <property type="entry name" value="pgl"/>
    <property type="match status" value="1"/>
</dbReference>
<dbReference type="InterPro" id="IPR006148">
    <property type="entry name" value="Glc/Gal-6P_isomerase"/>
</dbReference>
<keyword evidence="10" id="KW-1185">Reference proteome</keyword>
<dbReference type="KEGG" id="cmb:CSW64_03165"/>
<evidence type="ECO:0000256" key="2">
    <source>
        <dbReference type="ARBA" id="ARBA00002681"/>
    </source>
</evidence>
<feature type="domain" description="Glucosamine/galactosamine-6-phosphate isomerase" evidence="8">
    <location>
        <begin position="17"/>
        <end position="212"/>
    </location>
</feature>
<dbReference type="AlphaFoldDB" id="A0A2D2ATZ7"/>
<name>A0A2D2ATZ7_9CAUL</name>
<dbReference type="InterPro" id="IPR005900">
    <property type="entry name" value="6-phosphogluconolactonase_DevB"/>
</dbReference>
<gene>
    <name evidence="7 9" type="primary">pgl</name>
    <name evidence="9" type="ORF">CSW64_03165</name>
</gene>
<evidence type="ECO:0000256" key="7">
    <source>
        <dbReference type="RuleBase" id="RU365095"/>
    </source>
</evidence>
<keyword evidence="7" id="KW-0378">Hydrolase</keyword>
<dbReference type="PANTHER" id="PTHR11054">
    <property type="entry name" value="6-PHOSPHOGLUCONOLACTONASE"/>
    <property type="match status" value="1"/>
</dbReference>
<proteinExistence type="inferred from homology"/>
<dbReference type="CDD" id="cd01400">
    <property type="entry name" value="6PGL"/>
    <property type="match status" value="1"/>
</dbReference>
<dbReference type="SUPFAM" id="SSF100950">
    <property type="entry name" value="NagB/RpiA/CoA transferase-like"/>
    <property type="match status" value="1"/>
</dbReference>
<reference evidence="9 10" key="1">
    <citation type="submission" date="2017-10" db="EMBL/GenBank/DDBJ databases">
        <title>Genome sequence of Caulobacter mirabilis FWC38.</title>
        <authorList>
            <person name="Fiebig A."/>
            <person name="Crosson S."/>
        </authorList>
    </citation>
    <scope>NUCLEOTIDE SEQUENCE [LARGE SCALE GENOMIC DNA]</scope>
    <source>
        <strain evidence="9 10">FWC 38</strain>
    </source>
</reference>
<dbReference type="RefSeq" id="WP_099620740.1">
    <property type="nucleotide sequence ID" value="NZ_CP024201.1"/>
</dbReference>
<accession>A0A2D2ATZ7</accession>
<dbReference type="InterPro" id="IPR037171">
    <property type="entry name" value="NagB/RpiA_transferase-like"/>
</dbReference>
<comment type="function">
    <text evidence="2 7">Hydrolysis of 6-phosphogluconolactone to 6-phosphogluconate.</text>
</comment>
<dbReference type="UniPathway" id="UPA00115">
    <property type="reaction ID" value="UER00409"/>
</dbReference>
<evidence type="ECO:0000256" key="5">
    <source>
        <dbReference type="ARBA" id="ARBA00013198"/>
    </source>
</evidence>
<dbReference type="OrthoDB" id="9810967at2"/>
<protein>
    <recommendedName>
        <fullName evidence="6 7">6-phosphogluconolactonase</fullName>
        <shortName evidence="7">6PGL</shortName>
        <ecNumber evidence="5 7">3.1.1.31</ecNumber>
    </recommendedName>
</protein>
<dbReference type="EC" id="3.1.1.31" evidence="5 7"/>
<comment type="catalytic activity">
    <reaction evidence="1 7">
        <text>6-phospho-D-glucono-1,5-lactone + H2O = 6-phospho-D-gluconate + H(+)</text>
        <dbReference type="Rhea" id="RHEA:12556"/>
        <dbReference type="ChEBI" id="CHEBI:15377"/>
        <dbReference type="ChEBI" id="CHEBI:15378"/>
        <dbReference type="ChEBI" id="CHEBI:57955"/>
        <dbReference type="ChEBI" id="CHEBI:58759"/>
        <dbReference type="EC" id="3.1.1.31"/>
    </reaction>
</comment>
<evidence type="ECO:0000313" key="10">
    <source>
        <dbReference type="Proteomes" id="UP000228945"/>
    </source>
</evidence>
<comment type="pathway">
    <text evidence="3 7">Carbohydrate degradation; pentose phosphate pathway; D-ribulose 5-phosphate from D-glucose 6-phosphate (oxidative stage): step 2/3.</text>
</comment>
<evidence type="ECO:0000313" key="9">
    <source>
        <dbReference type="EMBL" id="ATQ41484.1"/>
    </source>
</evidence>
<dbReference type="Pfam" id="PF01182">
    <property type="entry name" value="Glucosamine_iso"/>
    <property type="match status" value="1"/>
</dbReference>
<comment type="similarity">
    <text evidence="4 7">Belongs to the glucosamine/galactosamine-6-phosphate isomerase family. 6-phosphogluconolactonase subfamily.</text>
</comment>
<evidence type="ECO:0000256" key="1">
    <source>
        <dbReference type="ARBA" id="ARBA00000832"/>
    </source>
</evidence>
<organism evidence="9 10">
    <name type="scientific">Caulobacter mirabilis</name>
    <dbReference type="NCBI Taxonomy" id="69666"/>
    <lineage>
        <taxon>Bacteria</taxon>
        <taxon>Pseudomonadati</taxon>
        <taxon>Pseudomonadota</taxon>
        <taxon>Alphaproteobacteria</taxon>
        <taxon>Caulobacterales</taxon>
        <taxon>Caulobacteraceae</taxon>
        <taxon>Caulobacter</taxon>
    </lineage>
</organism>
<dbReference type="PANTHER" id="PTHR11054:SF0">
    <property type="entry name" value="6-PHOSPHOGLUCONOLACTONASE"/>
    <property type="match status" value="1"/>
</dbReference>
<evidence type="ECO:0000259" key="8">
    <source>
        <dbReference type="Pfam" id="PF01182"/>
    </source>
</evidence>
<dbReference type="EMBL" id="CP024201">
    <property type="protein sequence ID" value="ATQ41484.1"/>
    <property type="molecule type" value="Genomic_DNA"/>
</dbReference>
<evidence type="ECO:0000256" key="3">
    <source>
        <dbReference type="ARBA" id="ARBA00004961"/>
    </source>
</evidence>
<dbReference type="Gene3D" id="3.40.50.1360">
    <property type="match status" value="1"/>
</dbReference>
<evidence type="ECO:0000256" key="4">
    <source>
        <dbReference type="ARBA" id="ARBA00010662"/>
    </source>
</evidence>
<dbReference type="GO" id="GO:0005975">
    <property type="term" value="P:carbohydrate metabolic process"/>
    <property type="evidence" value="ECO:0007669"/>
    <property type="project" value="UniProtKB-UniRule"/>
</dbReference>
<dbReference type="Proteomes" id="UP000228945">
    <property type="component" value="Chromosome"/>
</dbReference>
<evidence type="ECO:0000256" key="6">
    <source>
        <dbReference type="ARBA" id="ARBA00020337"/>
    </source>
</evidence>
<dbReference type="GO" id="GO:0017057">
    <property type="term" value="F:6-phosphogluconolactonase activity"/>
    <property type="evidence" value="ECO:0007669"/>
    <property type="project" value="UniProtKB-UniRule"/>
</dbReference>
<dbReference type="InterPro" id="IPR039104">
    <property type="entry name" value="6PGL"/>
</dbReference>